<keyword evidence="13" id="KW-0325">Glycoprotein</keyword>
<feature type="region of interest" description="Disordered" evidence="16">
    <location>
        <begin position="1192"/>
        <end position="1234"/>
    </location>
</feature>
<dbReference type="PROSITE" id="PS50011">
    <property type="entry name" value="PROTEIN_KINASE_DOM"/>
    <property type="match status" value="1"/>
</dbReference>
<dbReference type="FunFam" id="1.10.510.10:FF:000743">
    <property type="entry name" value="Predicted protein"/>
    <property type="match status" value="1"/>
</dbReference>
<evidence type="ECO:0000256" key="3">
    <source>
        <dbReference type="ARBA" id="ARBA00022679"/>
    </source>
</evidence>
<evidence type="ECO:0000256" key="11">
    <source>
        <dbReference type="ARBA" id="ARBA00023136"/>
    </source>
</evidence>
<dbReference type="PANTHER" id="PTHR24416:SF550">
    <property type="entry name" value="FIBROBLAST GROWTH FACTOR RECEPTOR HOMOLOG 1-RELATED"/>
    <property type="match status" value="1"/>
</dbReference>
<evidence type="ECO:0000256" key="13">
    <source>
        <dbReference type="ARBA" id="ARBA00023180"/>
    </source>
</evidence>
<dbReference type="SMART" id="SM00219">
    <property type="entry name" value="TyrKc"/>
    <property type="match status" value="1"/>
</dbReference>
<evidence type="ECO:0000256" key="15">
    <source>
        <dbReference type="PROSITE-ProRule" id="PRU10141"/>
    </source>
</evidence>
<dbReference type="InterPro" id="IPR050122">
    <property type="entry name" value="RTK"/>
</dbReference>
<evidence type="ECO:0000313" key="20">
    <source>
        <dbReference type="EMBL" id="EDQ86139.1"/>
    </source>
</evidence>
<name>A9V8G0_MONBE</name>
<dbReference type="GO" id="GO:0005886">
    <property type="term" value="C:plasma membrane"/>
    <property type="evidence" value="ECO:0000318"/>
    <property type="project" value="GO_Central"/>
</dbReference>
<dbReference type="Proteomes" id="UP000001357">
    <property type="component" value="Unassembled WGS sequence"/>
</dbReference>
<dbReference type="GO" id="GO:0007169">
    <property type="term" value="P:cell surface receptor protein tyrosine kinase signaling pathway"/>
    <property type="evidence" value="ECO:0000318"/>
    <property type="project" value="GO_Central"/>
</dbReference>
<dbReference type="InterPro" id="IPR013783">
    <property type="entry name" value="Ig-like_fold"/>
</dbReference>
<keyword evidence="4 17" id="KW-0812">Transmembrane</keyword>
<comment type="subcellular location">
    <subcellularLocation>
        <location evidence="1">Membrane</location>
        <topology evidence="1">Single-pass membrane protein</topology>
    </subcellularLocation>
</comment>
<dbReference type="Gene3D" id="3.30.200.20">
    <property type="entry name" value="Phosphorylase Kinase, domain 1"/>
    <property type="match status" value="1"/>
</dbReference>
<feature type="transmembrane region" description="Helical" evidence="17">
    <location>
        <begin position="753"/>
        <end position="774"/>
    </location>
</feature>
<evidence type="ECO:0000256" key="1">
    <source>
        <dbReference type="ARBA" id="ARBA00004167"/>
    </source>
</evidence>
<dbReference type="InterPro" id="IPR036116">
    <property type="entry name" value="FN3_sf"/>
</dbReference>
<dbReference type="CDD" id="cd00192">
    <property type="entry name" value="PTKc"/>
    <property type="match status" value="1"/>
</dbReference>
<dbReference type="PROSITE" id="PS00107">
    <property type="entry name" value="PROTEIN_KINASE_ATP"/>
    <property type="match status" value="1"/>
</dbReference>
<comment type="catalytic activity">
    <reaction evidence="14">
        <text>L-tyrosyl-[protein] + ATP = O-phospho-L-tyrosyl-[protein] + ADP + H(+)</text>
        <dbReference type="Rhea" id="RHEA:10596"/>
        <dbReference type="Rhea" id="RHEA-COMP:10136"/>
        <dbReference type="Rhea" id="RHEA-COMP:20101"/>
        <dbReference type="ChEBI" id="CHEBI:15378"/>
        <dbReference type="ChEBI" id="CHEBI:30616"/>
        <dbReference type="ChEBI" id="CHEBI:46858"/>
        <dbReference type="ChEBI" id="CHEBI:61978"/>
        <dbReference type="ChEBI" id="CHEBI:456216"/>
        <dbReference type="EC" id="2.7.10.1"/>
    </reaction>
</comment>
<keyword evidence="6" id="KW-0677">Repeat</keyword>
<keyword evidence="9 15" id="KW-0067">ATP-binding</keyword>
<evidence type="ECO:0000256" key="5">
    <source>
        <dbReference type="ARBA" id="ARBA00022729"/>
    </source>
</evidence>
<evidence type="ECO:0000256" key="12">
    <source>
        <dbReference type="ARBA" id="ARBA00023170"/>
    </source>
</evidence>
<dbReference type="InParanoid" id="A9V8G0"/>
<dbReference type="Gene3D" id="1.10.510.10">
    <property type="entry name" value="Transferase(Phosphotransferase) domain 1"/>
    <property type="match status" value="1"/>
</dbReference>
<dbReference type="SUPFAM" id="SSF49265">
    <property type="entry name" value="Fibronectin type III"/>
    <property type="match status" value="1"/>
</dbReference>
<dbReference type="PRINTS" id="PR00109">
    <property type="entry name" value="TYRKINASE"/>
</dbReference>
<dbReference type="InterPro" id="IPR000719">
    <property type="entry name" value="Prot_kinase_dom"/>
</dbReference>
<dbReference type="GO" id="GO:0005524">
    <property type="term" value="F:ATP binding"/>
    <property type="evidence" value="ECO:0007669"/>
    <property type="project" value="UniProtKB-UniRule"/>
</dbReference>
<dbReference type="RefSeq" id="XP_001749064.1">
    <property type="nucleotide sequence ID" value="XM_001749012.1"/>
</dbReference>
<dbReference type="Gene3D" id="2.60.40.10">
    <property type="entry name" value="Immunoglobulins"/>
    <property type="match status" value="2"/>
</dbReference>
<feature type="compositionally biased region" description="Basic and acidic residues" evidence="16">
    <location>
        <begin position="1215"/>
        <end position="1226"/>
    </location>
</feature>
<dbReference type="InterPro" id="IPR008266">
    <property type="entry name" value="Tyr_kinase_AS"/>
</dbReference>
<accession>A9V8G0</accession>
<evidence type="ECO:0000256" key="8">
    <source>
        <dbReference type="ARBA" id="ARBA00022777"/>
    </source>
</evidence>
<keyword evidence="12" id="KW-0675">Receptor</keyword>
<dbReference type="InterPro" id="IPR017441">
    <property type="entry name" value="Protein_kinase_ATP_BS"/>
</dbReference>
<dbReference type="EMBL" id="CH991568">
    <property type="protein sequence ID" value="EDQ86139.1"/>
    <property type="molecule type" value="Genomic_DNA"/>
</dbReference>
<dbReference type="GO" id="GO:0043235">
    <property type="term" value="C:receptor complex"/>
    <property type="evidence" value="ECO:0000318"/>
    <property type="project" value="GO_Central"/>
</dbReference>
<keyword evidence="5" id="KW-0732">Signal</keyword>
<feature type="domain" description="Fibronectin type-III" evidence="19">
    <location>
        <begin position="650"/>
        <end position="739"/>
    </location>
</feature>
<dbReference type="SUPFAM" id="SSF56112">
    <property type="entry name" value="Protein kinase-like (PK-like)"/>
    <property type="match status" value="1"/>
</dbReference>
<dbReference type="PROSITE" id="PS50853">
    <property type="entry name" value="FN3"/>
    <property type="match status" value="2"/>
</dbReference>
<feature type="domain" description="Protein kinase" evidence="18">
    <location>
        <begin position="837"/>
        <end position="1103"/>
    </location>
</feature>
<keyword evidence="8" id="KW-0418">Kinase</keyword>
<evidence type="ECO:0000256" key="17">
    <source>
        <dbReference type="SAM" id="Phobius"/>
    </source>
</evidence>
<protein>
    <recommendedName>
        <fullName evidence="2">receptor protein-tyrosine kinase</fullName>
        <ecNumber evidence="2">2.7.10.1</ecNumber>
    </recommendedName>
</protein>
<evidence type="ECO:0000259" key="18">
    <source>
        <dbReference type="PROSITE" id="PS50011"/>
    </source>
</evidence>
<feature type="compositionally biased region" description="Low complexity" evidence="16">
    <location>
        <begin position="1350"/>
        <end position="1359"/>
    </location>
</feature>
<evidence type="ECO:0000313" key="21">
    <source>
        <dbReference type="Proteomes" id="UP000001357"/>
    </source>
</evidence>
<evidence type="ECO:0000256" key="2">
    <source>
        <dbReference type="ARBA" id="ARBA00011902"/>
    </source>
</evidence>
<evidence type="ECO:0000256" key="16">
    <source>
        <dbReference type="SAM" id="MobiDB-lite"/>
    </source>
</evidence>
<dbReference type="eggNOG" id="KOG0200">
    <property type="taxonomic scope" value="Eukaryota"/>
</dbReference>
<dbReference type="STRING" id="81824.A9V8G0"/>
<dbReference type="Pfam" id="PF07714">
    <property type="entry name" value="PK_Tyr_Ser-Thr"/>
    <property type="match status" value="1"/>
</dbReference>
<evidence type="ECO:0000256" key="14">
    <source>
        <dbReference type="ARBA" id="ARBA00051243"/>
    </source>
</evidence>
<proteinExistence type="predicted"/>
<feature type="domain" description="Fibronectin type-III" evidence="19">
    <location>
        <begin position="551"/>
        <end position="649"/>
    </location>
</feature>
<feature type="binding site" evidence="15">
    <location>
        <position position="869"/>
    </location>
    <ligand>
        <name>ATP</name>
        <dbReference type="ChEBI" id="CHEBI:30616"/>
    </ligand>
</feature>
<evidence type="ECO:0000259" key="19">
    <source>
        <dbReference type="PROSITE" id="PS50853"/>
    </source>
</evidence>
<dbReference type="CDD" id="cd00063">
    <property type="entry name" value="FN3"/>
    <property type="match status" value="2"/>
</dbReference>
<keyword evidence="3" id="KW-0808">Transferase</keyword>
<gene>
    <name evidence="20" type="ORF">MONBRDRAFT_44364</name>
</gene>
<dbReference type="EC" id="2.7.10.1" evidence="2"/>
<evidence type="ECO:0000256" key="10">
    <source>
        <dbReference type="ARBA" id="ARBA00022989"/>
    </source>
</evidence>
<dbReference type="GO" id="GO:0004714">
    <property type="term" value="F:transmembrane receptor protein tyrosine kinase activity"/>
    <property type="evidence" value="ECO:0000318"/>
    <property type="project" value="GO_Central"/>
</dbReference>
<organism evidence="20 21">
    <name type="scientific">Monosiga brevicollis</name>
    <name type="common">Choanoflagellate</name>
    <dbReference type="NCBI Taxonomy" id="81824"/>
    <lineage>
        <taxon>Eukaryota</taxon>
        <taxon>Choanoflagellata</taxon>
        <taxon>Craspedida</taxon>
        <taxon>Salpingoecidae</taxon>
        <taxon>Monosiga</taxon>
    </lineage>
</organism>
<dbReference type="InterPro" id="IPR020635">
    <property type="entry name" value="Tyr_kinase_cat_dom"/>
</dbReference>
<keyword evidence="10 17" id="KW-1133">Transmembrane helix</keyword>
<dbReference type="SMART" id="SM00060">
    <property type="entry name" value="FN3"/>
    <property type="match status" value="2"/>
</dbReference>
<evidence type="ECO:0000256" key="6">
    <source>
        <dbReference type="ARBA" id="ARBA00022737"/>
    </source>
</evidence>
<dbReference type="PROSITE" id="PS00109">
    <property type="entry name" value="PROTEIN_KINASE_TYR"/>
    <property type="match status" value="1"/>
</dbReference>
<evidence type="ECO:0000256" key="9">
    <source>
        <dbReference type="ARBA" id="ARBA00022840"/>
    </source>
</evidence>
<keyword evidence="21" id="KW-1185">Reference proteome</keyword>
<dbReference type="GeneID" id="5894373"/>
<dbReference type="InterPro" id="IPR001245">
    <property type="entry name" value="Ser-Thr/Tyr_kinase_cat_dom"/>
</dbReference>
<feature type="non-terminal residue" evidence="20">
    <location>
        <position position="1"/>
    </location>
</feature>
<dbReference type="PANTHER" id="PTHR24416">
    <property type="entry name" value="TYROSINE-PROTEIN KINASE RECEPTOR"/>
    <property type="match status" value="1"/>
</dbReference>
<keyword evidence="7 15" id="KW-0547">Nucleotide-binding</keyword>
<evidence type="ECO:0000256" key="4">
    <source>
        <dbReference type="ARBA" id="ARBA00022692"/>
    </source>
</evidence>
<dbReference type="InterPro" id="IPR011009">
    <property type="entry name" value="Kinase-like_dom_sf"/>
</dbReference>
<reference evidence="20 21" key="1">
    <citation type="journal article" date="2008" name="Nature">
        <title>The genome of the choanoflagellate Monosiga brevicollis and the origin of metazoans.</title>
        <authorList>
            <consortium name="JGI Sequencing"/>
            <person name="King N."/>
            <person name="Westbrook M.J."/>
            <person name="Young S.L."/>
            <person name="Kuo A."/>
            <person name="Abedin M."/>
            <person name="Chapman J."/>
            <person name="Fairclough S."/>
            <person name="Hellsten U."/>
            <person name="Isogai Y."/>
            <person name="Letunic I."/>
            <person name="Marr M."/>
            <person name="Pincus D."/>
            <person name="Putnam N."/>
            <person name="Rokas A."/>
            <person name="Wright K.J."/>
            <person name="Zuzow R."/>
            <person name="Dirks W."/>
            <person name="Good M."/>
            <person name="Goodstein D."/>
            <person name="Lemons D."/>
            <person name="Li W."/>
            <person name="Lyons J.B."/>
            <person name="Morris A."/>
            <person name="Nichols S."/>
            <person name="Richter D.J."/>
            <person name="Salamov A."/>
            <person name="Bork P."/>
            <person name="Lim W.A."/>
            <person name="Manning G."/>
            <person name="Miller W.T."/>
            <person name="McGinnis W."/>
            <person name="Shapiro H."/>
            <person name="Tjian R."/>
            <person name="Grigoriev I.V."/>
            <person name="Rokhsar D."/>
        </authorList>
    </citation>
    <scope>NUCLEOTIDE SEQUENCE [LARGE SCALE GENOMIC DNA]</scope>
    <source>
        <strain evidence="21">MX1 / ATCC 50154</strain>
    </source>
</reference>
<feature type="region of interest" description="Disordered" evidence="16">
    <location>
        <begin position="1294"/>
        <end position="1359"/>
    </location>
</feature>
<dbReference type="InterPro" id="IPR003961">
    <property type="entry name" value="FN3_dom"/>
</dbReference>
<dbReference type="KEGG" id="mbr:MONBRDRAFT_44364"/>
<keyword evidence="11 17" id="KW-0472">Membrane</keyword>
<evidence type="ECO:0000256" key="7">
    <source>
        <dbReference type="ARBA" id="ARBA00022741"/>
    </source>
</evidence>
<sequence length="1359" mass="147141">YAVPNAGALHTLRLLRRTTSCSTVDLDMCPHISSCGLFLGRSLCRQVRLPKACYALRSEAACADTAACYWHDGLGACWGHDGLCTSGSECASQMCPLATLSDDTVRAATVLRLPTTNRSMFLSSSTSGTGFIKVAAPSPTTAGLMNEYPLIAPDEVYRIDELQLSSTDYSYSCECQVYPLSLVRVGYSSVQVQLMDATASDTSDNISIAQIKNGAITPFNTVTRVNSSVFSITGLQSNAIYTLLAKSDSCPDSSVVVDHAAGATIQVQTLASSFLGSSVQPGFVLSDGRYLAFAVVTWRGEPSALSVLPASGAALLDQVNMSVAATANASSLLMTGVGEPIPSSSANNELASVGSTLVSAASSTTSRVGSTQLLLLALDATFTGIVVTLTSDFGHELVLDVSTLLSRPTNLVTPPAIRVVSEDGVSATVAWTHDAEQPTNMYRVQAHLSQTALPSSMLTTQATGLSSQQRELLSLSAQASYRIHLYRTHSLSTSCHPAFATAHFQADKLVQCTATSVDGGDAVVGLWTTNATSWVGLDTSPIPFPYNLYVVPEILQISNTSIVGRIQVDEALPVNTRFRIRITPFEGESDALFSYQIATDPLAEGNQQFRFTVTNLVPATTYDLDVALENEAGLGFPSNSSTNFTTSAGLPNAPVITQRELTSSSARVQWAYDGIIDEFEVVLRMVGTDSEVRTALAGTARLAEFSDLSTGASYELSVLAFNHVGSTSSNVMYINLPVRSASQSLTEGLSKTVVAGVTSAILLIIVILLAFCIIRGNRQRRYNEQLEQQLRSMKLGVEELTVKVRDMFSREFAETIGADGEAREREFALLELDRARLKLGKELGKGAFGIVCVADLQRPDGRSQTVAVKALLDGVSQTELEKFLMEARLMSLLHHESLLELVAVCTKETPFYIVTEIMPKGDLKQYLRDCRPTAEEPRDQLTNEDLTSMVVQISNAMRYLEEMKVIHRDLAARNILVAENNVVKLADFGMSRNIYEADYYKKQSDDRVPVKWMAPESVNDRIYTNLSDVWSFGILCWEVYSYARAPYAEYTAMEAVAAIAAGYRLPKPDACPDAMYDIMMRCWMYVPANRPDFVELVEEVQFFVRTGTVRTPYKEPEVDLASSGTTFNDAGYAQEDSVNFDESNNALSMGGDGYLQESSVTSSNATRLTDNGYVLESEALAPAAETTRVSLVNSSYSSDAPARPPKPGHMNGASDGHDSSYVRDGARLPGRRAPGEGNYILEMMPSHASSRAALPGRKNYVEDRGGQTGAGAPNNGYMQLLPHEAQAVHRGPAHVSPYNQLPADHVSQPQAYDHPPPRNYANPYLNPYLTGHATPVHGGGRSALPGRRPQQQQQQQAWR</sequence>